<keyword evidence="7 11" id="KW-0804">Transcription</keyword>
<dbReference type="InterPro" id="IPR011773">
    <property type="entry name" value="DNA-dir_RpoA"/>
</dbReference>
<keyword evidence="4 11" id="KW-0240">DNA-directed RNA polymerase</keyword>
<comment type="domain">
    <text evidence="11">The N-terminal domain is essential for RNAP assembly and basal transcription, whereas the C-terminal domain is involved in interaction with transcriptional regulators and with upstream promoter elements.</text>
</comment>
<dbReference type="GO" id="GO:0003899">
    <property type="term" value="F:DNA-directed RNA polymerase activity"/>
    <property type="evidence" value="ECO:0007669"/>
    <property type="project" value="UniProtKB-UniRule"/>
</dbReference>
<dbReference type="GO" id="GO:0005737">
    <property type="term" value="C:cytoplasm"/>
    <property type="evidence" value="ECO:0007669"/>
    <property type="project" value="UniProtKB-ARBA"/>
</dbReference>
<dbReference type="Gene3D" id="2.170.120.12">
    <property type="entry name" value="DNA-directed RNA polymerase, insert domain"/>
    <property type="match status" value="1"/>
</dbReference>
<feature type="domain" description="DNA-directed RNA polymerase RpoA/D/Rpb3-type" evidence="12">
    <location>
        <begin position="23"/>
        <end position="232"/>
    </location>
</feature>
<evidence type="ECO:0000256" key="6">
    <source>
        <dbReference type="ARBA" id="ARBA00022695"/>
    </source>
</evidence>
<dbReference type="InterPro" id="IPR036603">
    <property type="entry name" value="RBP11-like"/>
</dbReference>
<evidence type="ECO:0000256" key="10">
    <source>
        <dbReference type="ARBA" id="ARBA00048552"/>
    </source>
</evidence>
<dbReference type="EMBL" id="DTLI01000064">
    <property type="protein sequence ID" value="HHS51736.1"/>
    <property type="molecule type" value="Genomic_DNA"/>
</dbReference>
<comment type="subunit">
    <text evidence="11">Homodimer. The RNAP catalytic core consists of 2 alpha, 1 beta, 1 beta' and 1 omega subunit. When a sigma factor is associated with the core the holoenzyme is formed, which can initiate transcription.</text>
</comment>
<dbReference type="InterPro" id="IPR036643">
    <property type="entry name" value="RNApol_insert_sf"/>
</dbReference>
<dbReference type="SUPFAM" id="SSF55257">
    <property type="entry name" value="RBP11-like subunits of RNA polymerase"/>
    <property type="match status" value="1"/>
</dbReference>
<evidence type="ECO:0000256" key="11">
    <source>
        <dbReference type="HAMAP-Rule" id="MF_00059"/>
    </source>
</evidence>
<evidence type="ECO:0000259" key="12">
    <source>
        <dbReference type="SMART" id="SM00662"/>
    </source>
</evidence>
<dbReference type="GO" id="GO:0006351">
    <property type="term" value="P:DNA-templated transcription"/>
    <property type="evidence" value="ECO:0007669"/>
    <property type="project" value="UniProtKB-UniRule"/>
</dbReference>
<dbReference type="CDD" id="cd06928">
    <property type="entry name" value="RNAP_alpha_NTD"/>
    <property type="match status" value="1"/>
</dbReference>
<comment type="function">
    <text evidence="11">DNA-dependent RNA polymerase catalyzes the transcription of DNA into RNA using the four ribonucleoside triphosphates as substrates.</text>
</comment>
<dbReference type="GO" id="GO:0046983">
    <property type="term" value="F:protein dimerization activity"/>
    <property type="evidence" value="ECO:0007669"/>
    <property type="project" value="InterPro"/>
</dbReference>
<keyword evidence="6 11" id="KW-0548">Nucleotidyltransferase</keyword>
<dbReference type="InterPro" id="IPR011263">
    <property type="entry name" value="DNA-dir_RNA_pol_RpoA/D/Rpb3"/>
</dbReference>
<dbReference type="GO" id="GO:0000428">
    <property type="term" value="C:DNA-directed RNA polymerase complex"/>
    <property type="evidence" value="ECO:0007669"/>
    <property type="project" value="UniProtKB-KW"/>
</dbReference>
<dbReference type="AlphaFoldDB" id="A0A7C6EAY4"/>
<feature type="region of interest" description="Alpha C-terminal domain (alpha-CTD)" evidence="11">
    <location>
        <begin position="254"/>
        <end position="336"/>
    </location>
</feature>
<evidence type="ECO:0000256" key="1">
    <source>
        <dbReference type="ARBA" id="ARBA00007123"/>
    </source>
</evidence>
<dbReference type="SUPFAM" id="SSF56553">
    <property type="entry name" value="Insert subdomain of RNA polymerase alpha subunit"/>
    <property type="match status" value="1"/>
</dbReference>
<reference evidence="13" key="1">
    <citation type="journal article" date="2020" name="mSystems">
        <title>Genome- and Community-Level Interaction Insights into Carbon Utilization and Element Cycling Functions of Hydrothermarchaeota in Hydrothermal Sediment.</title>
        <authorList>
            <person name="Zhou Z."/>
            <person name="Liu Y."/>
            <person name="Xu W."/>
            <person name="Pan J."/>
            <person name="Luo Z.H."/>
            <person name="Li M."/>
        </authorList>
    </citation>
    <scope>NUCLEOTIDE SEQUENCE [LARGE SCALE GENOMIC DNA]</scope>
    <source>
        <strain evidence="13">SpSt-876</strain>
    </source>
</reference>
<dbReference type="NCBIfam" id="TIGR02027">
    <property type="entry name" value="rpoA"/>
    <property type="match status" value="1"/>
</dbReference>
<dbReference type="EC" id="2.7.7.6" evidence="2 11"/>
<proteinExistence type="inferred from homology"/>
<gene>
    <name evidence="11" type="primary">rpoA</name>
    <name evidence="13" type="ORF">ENW73_02560</name>
</gene>
<evidence type="ECO:0000256" key="2">
    <source>
        <dbReference type="ARBA" id="ARBA00012418"/>
    </source>
</evidence>
<dbReference type="NCBIfam" id="NF003513">
    <property type="entry name" value="PRK05182.1-2"/>
    <property type="match status" value="1"/>
</dbReference>
<comment type="catalytic activity">
    <reaction evidence="10 11">
        <text>RNA(n) + a ribonucleoside 5'-triphosphate = RNA(n+1) + diphosphate</text>
        <dbReference type="Rhea" id="RHEA:21248"/>
        <dbReference type="Rhea" id="RHEA-COMP:14527"/>
        <dbReference type="Rhea" id="RHEA-COMP:17342"/>
        <dbReference type="ChEBI" id="CHEBI:33019"/>
        <dbReference type="ChEBI" id="CHEBI:61557"/>
        <dbReference type="ChEBI" id="CHEBI:140395"/>
        <dbReference type="EC" id="2.7.7.6"/>
    </reaction>
</comment>
<dbReference type="Gene3D" id="3.30.1360.10">
    <property type="entry name" value="RNA polymerase, RBP11-like subunit"/>
    <property type="match status" value="1"/>
</dbReference>
<dbReference type="SMART" id="SM00662">
    <property type="entry name" value="RPOLD"/>
    <property type="match status" value="1"/>
</dbReference>
<keyword evidence="5 11" id="KW-0808">Transferase</keyword>
<dbReference type="GO" id="GO:0003677">
    <property type="term" value="F:DNA binding"/>
    <property type="evidence" value="ECO:0007669"/>
    <property type="project" value="UniProtKB-UniRule"/>
</dbReference>
<evidence type="ECO:0000256" key="9">
    <source>
        <dbReference type="ARBA" id="ARBA00033070"/>
    </source>
</evidence>
<comment type="similarity">
    <text evidence="1 11">Belongs to the RNA polymerase alpha chain family.</text>
</comment>
<dbReference type="InterPro" id="IPR011260">
    <property type="entry name" value="RNAP_asu_C"/>
</dbReference>
<dbReference type="InterPro" id="IPR011262">
    <property type="entry name" value="DNA-dir_RNA_pol_insert"/>
</dbReference>
<dbReference type="SUPFAM" id="SSF47789">
    <property type="entry name" value="C-terminal domain of RNA polymerase alpha subunit"/>
    <property type="match status" value="1"/>
</dbReference>
<protein>
    <recommendedName>
        <fullName evidence="3 11">DNA-directed RNA polymerase subunit alpha</fullName>
        <shortName evidence="11">RNAP subunit alpha</shortName>
        <ecNumber evidence="2 11">2.7.7.6</ecNumber>
    </recommendedName>
    <alternativeName>
        <fullName evidence="9 11">RNA polymerase subunit alpha</fullName>
    </alternativeName>
    <alternativeName>
        <fullName evidence="8 11">Transcriptase subunit alpha</fullName>
    </alternativeName>
</protein>
<evidence type="ECO:0000313" key="13">
    <source>
        <dbReference type="EMBL" id="HHS51736.1"/>
    </source>
</evidence>
<dbReference type="NCBIfam" id="NF003519">
    <property type="entry name" value="PRK05182.2-5"/>
    <property type="match status" value="1"/>
</dbReference>
<dbReference type="Pfam" id="PF01000">
    <property type="entry name" value="RNA_pol_A_bac"/>
    <property type="match status" value="1"/>
</dbReference>
<dbReference type="Pfam" id="PF01193">
    <property type="entry name" value="RNA_pol_L"/>
    <property type="match status" value="1"/>
</dbReference>
<dbReference type="HAMAP" id="MF_00059">
    <property type="entry name" value="RNApol_bact_RpoA"/>
    <property type="match status" value="1"/>
</dbReference>
<accession>A0A7C6EAY4</accession>
<evidence type="ECO:0000256" key="8">
    <source>
        <dbReference type="ARBA" id="ARBA00032524"/>
    </source>
</evidence>
<dbReference type="Pfam" id="PF03118">
    <property type="entry name" value="RNA_pol_A_CTD"/>
    <property type="match status" value="1"/>
</dbReference>
<dbReference type="FunFam" id="2.170.120.12:FF:000001">
    <property type="entry name" value="DNA-directed RNA polymerase subunit alpha"/>
    <property type="match status" value="1"/>
</dbReference>
<dbReference type="Gene3D" id="1.10.150.20">
    <property type="entry name" value="5' to 3' exonuclease, C-terminal subdomain"/>
    <property type="match status" value="1"/>
</dbReference>
<evidence type="ECO:0000256" key="7">
    <source>
        <dbReference type="ARBA" id="ARBA00023163"/>
    </source>
</evidence>
<feature type="region of interest" description="Alpha N-terminal domain (alpha-NTD)" evidence="11">
    <location>
        <begin position="1"/>
        <end position="234"/>
    </location>
</feature>
<name>A0A7C6EAY4_UNCW3</name>
<evidence type="ECO:0000256" key="5">
    <source>
        <dbReference type="ARBA" id="ARBA00022679"/>
    </source>
</evidence>
<sequence>MKLKPFVIPEKVEIETETVSDTYTKFIIAPLEKGWGHTIGNSLRRSLLSSIQGAAVTQVRIDGVLHEFSTIPDVLEDVPQIIMNIKKIRMALLAETPKFCYLNVKGKGTFTAKDMTVPPEITIANPTQPILTITDAKRSVNIEMKVENGRGYVPAERLKRGQNVPVGTIFLDAFFSPVKKVSYTVENTRVADRSDFEKIILEVWTDGSVKPDEALIQSATIIKNHMAVLIPAEKEPEFRPEERFDKERERLRGLLEMDIDELELSNRALNCLKKGRSKRTGERISIKKVADLVRLSEKEMLNIENFGKKSLDELKKVLEGIGLSFGMDVDSIIKKE</sequence>
<organism evidence="13">
    <name type="scientific">candidate division WOR-3 bacterium</name>
    <dbReference type="NCBI Taxonomy" id="2052148"/>
    <lineage>
        <taxon>Bacteria</taxon>
        <taxon>Bacteria division WOR-3</taxon>
    </lineage>
</organism>
<comment type="caution">
    <text evidence="13">The sequence shown here is derived from an EMBL/GenBank/DDBJ whole genome shotgun (WGS) entry which is preliminary data.</text>
</comment>
<evidence type="ECO:0000256" key="3">
    <source>
        <dbReference type="ARBA" id="ARBA00015972"/>
    </source>
</evidence>
<evidence type="ECO:0000256" key="4">
    <source>
        <dbReference type="ARBA" id="ARBA00022478"/>
    </source>
</evidence>